<dbReference type="Gene3D" id="1.25.40.20">
    <property type="entry name" value="Ankyrin repeat-containing domain"/>
    <property type="match status" value="1"/>
</dbReference>
<gene>
    <name evidence="1" type="ORF">CMV_021570</name>
</gene>
<dbReference type="InterPro" id="IPR002110">
    <property type="entry name" value="Ankyrin_rpt"/>
</dbReference>
<dbReference type="Proteomes" id="UP000737018">
    <property type="component" value="Unassembled WGS sequence"/>
</dbReference>
<dbReference type="InterPro" id="IPR036770">
    <property type="entry name" value="Ankyrin_rpt-contain_sf"/>
</dbReference>
<dbReference type="EMBL" id="JRKL02004295">
    <property type="protein sequence ID" value="KAF3952927.1"/>
    <property type="molecule type" value="Genomic_DNA"/>
</dbReference>
<name>A0A8J4QJM3_9ROSI</name>
<dbReference type="PANTHER" id="PTHR24121:SF20">
    <property type="entry name" value="TONSOKU-LIKE PROTEIN"/>
    <property type="match status" value="1"/>
</dbReference>
<keyword evidence="2" id="KW-1185">Reference proteome</keyword>
<feature type="non-terminal residue" evidence="1">
    <location>
        <position position="1"/>
    </location>
</feature>
<reference evidence="1" key="1">
    <citation type="submission" date="2020-03" db="EMBL/GenBank/DDBJ databases">
        <title>Castanea mollissima Vanexum genome sequencing.</title>
        <authorList>
            <person name="Staton M."/>
        </authorList>
    </citation>
    <scope>NUCLEOTIDE SEQUENCE</scope>
    <source>
        <tissue evidence="1">Leaf</tissue>
    </source>
</reference>
<sequence length="259" mass="29746">MLAMTARSDPLINLQLQQVNTPQSIRCVPEKYRLSAKVYDALQREDEKEVIKLCEDFEEHGLHILTIHDDTVLQAATYAKKPDLVLRLQDLPDRHLVKLTRQNLYGNTILHETAISNGAIEVARKVLEKAPGLLCMRNNLGETALFRTARYGKQDMYDFLAKKISGYDKANQKVFLQRRDKTTILHIAILSEHFGLAFQIVNKFGRLVAERDADGMTSLQLLSCNPGAFRHDNERTFFDKIVNFGWYNQSLLIYRLIVL</sequence>
<accession>A0A8J4QJM3</accession>
<dbReference type="Pfam" id="PF12796">
    <property type="entry name" value="Ank_2"/>
    <property type="match status" value="1"/>
</dbReference>
<proteinExistence type="predicted"/>
<comment type="caution">
    <text evidence="1">The sequence shown here is derived from an EMBL/GenBank/DDBJ whole genome shotgun (WGS) entry which is preliminary data.</text>
</comment>
<dbReference type="PANTHER" id="PTHR24121">
    <property type="entry name" value="NO MECHANORECEPTOR POTENTIAL C, ISOFORM D-RELATED"/>
    <property type="match status" value="1"/>
</dbReference>
<protein>
    <submittedName>
        <fullName evidence="1">Uncharacterized protein</fullName>
    </submittedName>
</protein>
<dbReference type="OrthoDB" id="1923662at2759"/>
<dbReference type="AlphaFoldDB" id="A0A8J4QJM3"/>
<evidence type="ECO:0000313" key="2">
    <source>
        <dbReference type="Proteomes" id="UP000737018"/>
    </source>
</evidence>
<evidence type="ECO:0000313" key="1">
    <source>
        <dbReference type="EMBL" id="KAF3952927.1"/>
    </source>
</evidence>
<dbReference type="SUPFAM" id="SSF48403">
    <property type="entry name" value="Ankyrin repeat"/>
    <property type="match status" value="1"/>
</dbReference>
<organism evidence="1 2">
    <name type="scientific">Castanea mollissima</name>
    <name type="common">Chinese chestnut</name>
    <dbReference type="NCBI Taxonomy" id="60419"/>
    <lineage>
        <taxon>Eukaryota</taxon>
        <taxon>Viridiplantae</taxon>
        <taxon>Streptophyta</taxon>
        <taxon>Embryophyta</taxon>
        <taxon>Tracheophyta</taxon>
        <taxon>Spermatophyta</taxon>
        <taxon>Magnoliopsida</taxon>
        <taxon>eudicotyledons</taxon>
        <taxon>Gunneridae</taxon>
        <taxon>Pentapetalae</taxon>
        <taxon>rosids</taxon>
        <taxon>fabids</taxon>
        <taxon>Fagales</taxon>
        <taxon>Fagaceae</taxon>
        <taxon>Castanea</taxon>
    </lineage>
</organism>